<dbReference type="EMBL" id="AQHV01000014">
    <property type="protein sequence ID" value="KKB53638.1"/>
    <property type="molecule type" value="Genomic_DNA"/>
</dbReference>
<dbReference type="Proteomes" id="UP000033047">
    <property type="component" value="Unassembled WGS sequence"/>
</dbReference>
<comment type="caution">
    <text evidence="2">The sequence shown here is derived from an EMBL/GenBank/DDBJ whole genome shotgun (WGS) entry which is preliminary data.</text>
</comment>
<sequence>MEGFNTYIDLLDCSGLTDFFYKKGEKRILKRKEFFLRQNDSSLYAGYVEKGAFRLTRIGDNGKEAVVGYSFEKEFICDYSSFLKRTTSVVNIQATTESVVYVVSLSDYLEYLNTGPEEQRFRHKAAEALFEMVYMRLLESYCDTPEQRYVKLMQRCPNLKEKVPLKEIASFLGVTPETVSHIRKKLSYPEKS</sequence>
<dbReference type="InterPro" id="IPR000595">
    <property type="entry name" value="cNMP-bd_dom"/>
</dbReference>
<evidence type="ECO:0000313" key="2">
    <source>
        <dbReference type="EMBL" id="KKB53638.1"/>
    </source>
</evidence>
<dbReference type="HOGENOM" id="CLU_075053_9_2_10"/>
<protein>
    <recommendedName>
        <fullName evidence="1">Cyclic nucleotide-binding domain-containing protein</fullName>
    </recommendedName>
</protein>
<dbReference type="Pfam" id="PF00027">
    <property type="entry name" value="cNMP_binding"/>
    <property type="match status" value="1"/>
</dbReference>
<evidence type="ECO:0000259" key="1">
    <source>
        <dbReference type="Pfam" id="PF00027"/>
    </source>
</evidence>
<dbReference type="RefSeq" id="WP_007653139.1">
    <property type="nucleotide sequence ID" value="NZ_KQ033913.1"/>
</dbReference>
<dbReference type="InterPro" id="IPR018490">
    <property type="entry name" value="cNMP-bd_dom_sf"/>
</dbReference>
<feature type="domain" description="Cyclic nucleotide-binding" evidence="1">
    <location>
        <begin position="27"/>
        <end position="113"/>
    </location>
</feature>
<accession>A0A0F5J7C5</accession>
<dbReference type="STRING" id="927665.HMPREF1535_03183"/>
<dbReference type="PATRIC" id="fig|927665.4.peg.3269"/>
<dbReference type="Gene3D" id="2.60.120.10">
    <property type="entry name" value="Jelly Rolls"/>
    <property type="match status" value="1"/>
</dbReference>
<name>A0A0F5J7C5_9BACT</name>
<dbReference type="InterPro" id="IPR014710">
    <property type="entry name" value="RmlC-like_jellyroll"/>
</dbReference>
<gene>
    <name evidence="2" type="ORF">HMPREF1535_03183</name>
</gene>
<evidence type="ECO:0000313" key="3">
    <source>
        <dbReference type="Proteomes" id="UP000033047"/>
    </source>
</evidence>
<dbReference type="SUPFAM" id="SSF51206">
    <property type="entry name" value="cAMP-binding domain-like"/>
    <property type="match status" value="1"/>
</dbReference>
<reference evidence="2 3" key="1">
    <citation type="submission" date="2013-04" db="EMBL/GenBank/DDBJ databases">
        <title>The Genome Sequence of Parabacteroides goldsteinii DSM 19448.</title>
        <authorList>
            <consortium name="The Broad Institute Genomics Platform"/>
            <person name="Earl A."/>
            <person name="Ward D."/>
            <person name="Feldgarden M."/>
            <person name="Gevers D."/>
            <person name="Martens E."/>
            <person name="Sakamoto M."/>
            <person name="Benno Y."/>
            <person name="Song Y."/>
            <person name="Liu C."/>
            <person name="Lee J."/>
            <person name="Bolanos M."/>
            <person name="Vaisanen M.L."/>
            <person name="Finegold S.M."/>
            <person name="Walker B."/>
            <person name="Young S."/>
            <person name="Zeng Q."/>
            <person name="Gargeya S."/>
            <person name="Fitzgerald M."/>
            <person name="Haas B."/>
            <person name="Abouelleil A."/>
            <person name="Allen A.W."/>
            <person name="Alvarado L."/>
            <person name="Arachchi H.M."/>
            <person name="Berlin A.M."/>
            <person name="Chapman S.B."/>
            <person name="Gainer-Dewar J."/>
            <person name="Goldberg J."/>
            <person name="Griggs A."/>
            <person name="Gujja S."/>
            <person name="Hansen M."/>
            <person name="Howarth C."/>
            <person name="Imamovic A."/>
            <person name="Ireland A."/>
            <person name="Larimer J."/>
            <person name="McCowan C."/>
            <person name="Murphy C."/>
            <person name="Pearson M."/>
            <person name="Poon T.W."/>
            <person name="Priest M."/>
            <person name="Roberts A."/>
            <person name="Saif S."/>
            <person name="Shea T."/>
            <person name="Sisk P."/>
            <person name="Sykes S."/>
            <person name="Wortman J."/>
            <person name="Nusbaum C."/>
            <person name="Birren B."/>
        </authorList>
    </citation>
    <scope>NUCLEOTIDE SEQUENCE [LARGE SCALE GENOMIC DNA]</scope>
    <source>
        <strain evidence="2 3">DSM 19448</strain>
    </source>
</reference>
<dbReference type="CDD" id="cd00038">
    <property type="entry name" value="CAP_ED"/>
    <property type="match status" value="1"/>
</dbReference>
<organism evidence="2 3">
    <name type="scientific">Parabacteroides goldsteinii DSM 19448 = WAL 12034</name>
    <dbReference type="NCBI Taxonomy" id="927665"/>
    <lineage>
        <taxon>Bacteria</taxon>
        <taxon>Pseudomonadati</taxon>
        <taxon>Bacteroidota</taxon>
        <taxon>Bacteroidia</taxon>
        <taxon>Bacteroidales</taxon>
        <taxon>Tannerellaceae</taxon>
        <taxon>Parabacteroides</taxon>
    </lineage>
</organism>
<proteinExistence type="predicted"/>
<dbReference type="AlphaFoldDB" id="A0A0F5J7C5"/>